<gene>
    <name evidence="2" type="ORF">FYJ75_07615</name>
</gene>
<evidence type="ECO:0000256" key="1">
    <source>
        <dbReference type="SAM" id="SignalP"/>
    </source>
</evidence>
<proteinExistence type="predicted"/>
<feature type="signal peptide" evidence="1">
    <location>
        <begin position="1"/>
        <end position="20"/>
    </location>
</feature>
<dbReference type="Proteomes" id="UP000474024">
    <property type="component" value="Unassembled WGS sequence"/>
</dbReference>
<keyword evidence="1" id="KW-0732">Signal</keyword>
<dbReference type="AlphaFoldDB" id="A0A6L5YRV1"/>
<evidence type="ECO:0000313" key="2">
    <source>
        <dbReference type="EMBL" id="MST74897.1"/>
    </source>
</evidence>
<reference evidence="2 3" key="1">
    <citation type="submission" date="2019-08" db="EMBL/GenBank/DDBJ databases">
        <title>In-depth cultivation of the pig gut microbiome towards novel bacterial diversity and tailored functional studies.</title>
        <authorList>
            <person name="Wylensek D."/>
            <person name="Hitch T.C.A."/>
            <person name="Clavel T."/>
        </authorList>
    </citation>
    <scope>NUCLEOTIDE SEQUENCE [LARGE SCALE GENOMIC DNA]</scope>
    <source>
        <strain evidence="2 3">MUC/MUC-530-WT-4D</strain>
    </source>
</reference>
<feature type="chain" id="PRO_5027009219" evidence="1">
    <location>
        <begin position="21"/>
        <end position="451"/>
    </location>
</feature>
<dbReference type="Gene3D" id="3.40.190.10">
    <property type="entry name" value="Periplasmic binding protein-like II"/>
    <property type="match status" value="1"/>
</dbReference>
<protein>
    <submittedName>
        <fullName evidence="2">Carbohydrate ABC transporter substrate-binding protein</fullName>
    </submittedName>
</protein>
<dbReference type="PROSITE" id="PS51257">
    <property type="entry name" value="PROKAR_LIPOPROTEIN"/>
    <property type="match status" value="1"/>
</dbReference>
<organism evidence="2 3">
    <name type="scientific">Roseburia porci</name>
    <dbReference type="NCBI Taxonomy" id="2605790"/>
    <lineage>
        <taxon>Bacteria</taxon>
        <taxon>Bacillati</taxon>
        <taxon>Bacillota</taxon>
        <taxon>Clostridia</taxon>
        <taxon>Lachnospirales</taxon>
        <taxon>Lachnospiraceae</taxon>
        <taxon>Roseburia</taxon>
    </lineage>
</organism>
<accession>A0A6L5YRV1</accession>
<dbReference type="EMBL" id="VUNI01000011">
    <property type="protein sequence ID" value="MST74897.1"/>
    <property type="molecule type" value="Genomic_DNA"/>
</dbReference>
<dbReference type="RefSeq" id="WP_154429863.1">
    <property type="nucleotide sequence ID" value="NZ_VUNI01000011.1"/>
</dbReference>
<name>A0A6L5YRV1_9FIRM</name>
<keyword evidence="3" id="KW-1185">Reference proteome</keyword>
<comment type="caution">
    <text evidence="2">The sequence shown here is derived from an EMBL/GenBank/DDBJ whole genome shotgun (WGS) entry which is preliminary data.</text>
</comment>
<evidence type="ECO:0000313" key="3">
    <source>
        <dbReference type="Proteomes" id="UP000474024"/>
    </source>
</evidence>
<dbReference type="SUPFAM" id="SSF53850">
    <property type="entry name" value="Periplasmic binding protein-like II"/>
    <property type="match status" value="1"/>
</dbReference>
<sequence>MKKKIVSVLILVATGTTLLAGCGNRNNLGTESDVADTSEEEGKVVNIYCWNDEFKQIYEVYAKDLEEKHGVEVNFVIISSDNNAYQINLDEALEEQDEAIDDDKVDMFLIEADYAGKYIKSDYVLDVVSDVGLTEDDLKDQYNYTKEIVSDNGVQKATTWQATPGLFAYRRSIAKQVLGTDDPKQVQEKLSSWEGFDQVAQQMHDNGYYMLSGYDDSYRTFSNNVSSPWVKDGKIEIDPSIEKWIEQSKQYADNNYSNRTTLWSPQWSLDQGPDGKVFGFFYSTWGINFTLMGNSLADSSAPEEKGNGAYGDYAVCEGPQAYYWGGTWMCAAKGSDNIPFVRDLMYRLSCDADTMKQITEDTQDYTNNQSAMEELAASDYSSDFLGGQNHIALFAEAAKKIDMSNTTDYDKDCNEQIQKAFHPYFDGDITYDEALQDFYNRMKALHPELSE</sequence>